<reference evidence="2 3" key="1">
    <citation type="submission" date="2018-06" db="EMBL/GenBank/DDBJ databases">
        <title>Complete genome of Desulfovibrio indonesiensis P37SLT.</title>
        <authorList>
            <person name="Crispim J.S."/>
            <person name="Vidigal P.M.P."/>
            <person name="Silva L.C.F."/>
            <person name="Laguardia C.N."/>
            <person name="Araujo L.C."/>
            <person name="Dias R.S."/>
            <person name="Sousa M.P."/>
            <person name="Paula S.O."/>
            <person name="Silva C."/>
        </authorList>
    </citation>
    <scope>NUCLEOTIDE SEQUENCE [LARGE SCALE GENOMIC DNA]</scope>
    <source>
        <strain evidence="2 3">P37SLT</strain>
    </source>
</reference>
<dbReference type="AlphaFoldDB" id="A0A7M3MIM9"/>
<name>A0A7M3MIM9_9BACT</name>
<keyword evidence="1" id="KW-0812">Transmembrane</keyword>
<evidence type="ECO:0000313" key="3">
    <source>
        <dbReference type="Proteomes" id="UP000448292"/>
    </source>
</evidence>
<proteinExistence type="predicted"/>
<dbReference type="Pfam" id="PF06226">
    <property type="entry name" value="DUF1007"/>
    <property type="match status" value="1"/>
</dbReference>
<dbReference type="PROSITE" id="PS00018">
    <property type="entry name" value="EF_HAND_1"/>
    <property type="match status" value="1"/>
</dbReference>
<keyword evidence="1" id="KW-0472">Membrane</keyword>
<organism evidence="2 3">
    <name type="scientific">Oceanidesulfovibrio indonesiensis</name>
    <dbReference type="NCBI Taxonomy" id="54767"/>
    <lineage>
        <taxon>Bacteria</taxon>
        <taxon>Pseudomonadati</taxon>
        <taxon>Thermodesulfobacteriota</taxon>
        <taxon>Desulfovibrionia</taxon>
        <taxon>Desulfovibrionales</taxon>
        <taxon>Desulfovibrionaceae</taxon>
        <taxon>Oceanidesulfovibrio</taxon>
    </lineage>
</organism>
<keyword evidence="1" id="KW-1133">Transmembrane helix</keyword>
<keyword evidence="3" id="KW-1185">Reference proteome</keyword>
<dbReference type="EMBL" id="QMIE01000002">
    <property type="protein sequence ID" value="TVM19548.1"/>
    <property type="molecule type" value="Genomic_DNA"/>
</dbReference>
<dbReference type="OrthoDB" id="1679673at2"/>
<accession>A0A7M3MIM9</accession>
<feature type="transmembrane region" description="Helical" evidence="1">
    <location>
        <begin position="75"/>
        <end position="94"/>
    </location>
</feature>
<dbReference type="InterPro" id="IPR018247">
    <property type="entry name" value="EF_Hand_1_Ca_BS"/>
</dbReference>
<dbReference type="Proteomes" id="UP000448292">
    <property type="component" value="Unassembled WGS sequence"/>
</dbReference>
<dbReference type="InterPro" id="IPR010412">
    <property type="entry name" value="DUF1007"/>
</dbReference>
<comment type="caution">
    <text evidence="2">The sequence shown here is derived from an EMBL/GenBank/DDBJ whole genome shotgun (WGS) entry which is preliminary data.</text>
</comment>
<sequence length="310" mass="34573">MSLCAETQRVHLKSYNSVLRSRMSSMPAHCWMDRVWAHGAGLFKKKSHSDFTDDFESLHNAEVFCNNGGYRMHRVVRVLACCLFLLALPAAAAAHPHAFIEAHVAFRFDEQGLAGFEQRWRLDPMLTATLLDLVDADRDRRLSADELVELDDISMGSLKDFSFFTFVLIDGQKFEVASKSEFTAYMEDDCMIYEFFIPCRVHASDTAKTVKVAIYDPTFFSFVALVDKDGGAGIDPTQDPLFGDPMAQAAPGDYERFIDATGFERQDVEPAFSGPVDAFAVEASLEPAEDMAYFEGLIIPDAFVVAFSST</sequence>
<evidence type="ECO:0000256" key="1">
    <source>
        <dbReference type="SAM" id="Phobius"/>
    </source>
</evidence>
<gene>
    <name evidence="2" type="ORF">DPQ33_03680</name>
</gene>
<evidence type="ECO:0008006" key="4">
    <source>
        <dbReference type="Google" id="ProtNLM"/>
    </source>
</evidence>
<protein>
    <recommendedName>
        <fullName evidence="4">DUF1007 domain-containing protein</fullName>
    </recommendedName>
</protein>
<evidence type="ECO:0000313" key="2">
    <source>
        <dbReference type="EMBL" id="TVM19548.1"/>
    </source>
</evidence>